<dbReference type="GO" id="GO:0005829">
    <property type="term" value="C:cytosol"/>
    <property type="evidence" value="ECO:0007669"/>
    <property type="project" value="TreeGrafter"/>
</dbReference>
<dbReference type="FunFam" id="2.60.40.4380:FF:000002">
    <property type="entry name" value="Translational regulator CsrA"/>
    <property type="match status" value="1"/>
</dbReference>
<accession>A0AAE3CJ51</accession>
<evidence type="ECO:0000256" key="1">
    <source>
        <dbReference type="ARBA" id="ARBA00022490"/>
    </source>
</evidence>
<dbReference type="GO" id="GO:0044781">
    <property type="term" value="P:bacterial-type flagellum organization"/>
    <property type="evidence" value="ECO:0007669"/>
    <property type="project" value="UniProtKB-KW"/>
</dbReference>
<reference evidence="7" key="1">
    <citation type="journal article" date="2021" name="ISME J.">
        <title>Genomic evolution of the class Acidithiobacillia: deep-branching Proteobacteria living in extreme acidic conditions.</title>
        <authorList>
            <person name="Moya-Beltran A."/>
            <person name="Beard S."/>
            <person name="Rojas-Villalobos C."/>
            <person name="Issotta F."/>
            <person name="Gallardo Y."/>
            <person name="Ulloa R."/>
            <person name="Giaveno A."/>
            <person name="Degli Esposti M."/>
            <person name="Johnson D.B."/>
            <person name="Quatrini R."/>
        </authorList>
    </citation>
    <scope>NUCLEOTIDE SEQUENCE</scope>
    <source>
        <strain evidence="7">VAN18-1</strain>
    </source>
</reference>
<keyword evidence="2 5" id="KW-0678">Repressor</keyword>
<protein>
    <recommendedName>
        <fullName evidence="5">Translational regulator CsrA</fullName>
    </recommendedName>
</protein>
<comment type="caution">
    <text evidence="7">The sequence shown here is derived from an EMBL/GenBank/DDBJ whole genome shotgun (WGS) entry which is preliminary data.</text>
</comment>
<dbReference type="GO" id="GO:0045947">
    <property type="term" value="P:negative regulation of translational initiation"/>
    <property type="evidence" value="ECO:0007669"/>
    <property type="project" value="UniProtKB-UniRule"/>
</dbReference>
<evidence type="ECO:0000256" key="3">
    <source>
        <dbReference type="ARBA" id="ARBA00022845"/>
    </source>
</evidence>
<evidence type="ECO:0000313" key="8">
    <source>
        <dbReference type="Proteomes" id="UP001197378"/>
    </source>
</evidence>
<comment type="subunit">
    <text evidence="5">Homodimer; the beta-strands of each monomer intercalate to form a hydrophobic core, while the alpha-helices form wings that extend away from the core.</text>
</comment>
<sequence length="82" mass="9084">MLVLTRRKGQAIRIGEDIRIVVTRIDDGQVRLGLETPSGISILREELFEAVRSDNQDAAQSQPGQLEVWLAEHGSGQTQENS</sequence>
<dbReference type="AlphaFoldDB" id="A0AAE3CJ51"/>
<dbReference type="SUPFAM" id="SSF117130">
    <property type="entry name" value="CsrA-like"/>
    <property type="match status" value="1"/>
</dbReference>
<dbReference type="HAMAP" id="MF_00167">
    <property type="entry name" value="CsrA"/>
    <property type="match status" value="1"/>
</dbReference>
<keyword evidence="8" id="KW-1185">Reference proteome</keyword>
<evidence type="ECO:0000256" key="5">
    <source>
        <dbReference type="HAMAP-Rule" id="MF_00167"/>
    </source>
</evidence>
<organism evidence="7 8">
    <name type="scientific">Igneacidithiobacillus copahuensis</name>
    <dbReference type="NCBI Taxonomy" id="2724909"/>
    <lineage>
        <taxon>Bacteria</taxon>
        <taxon>Pseudomonadati</taxon>
        <taxon>Pseudomonadota</taxon>
        <taxon>Acidithiobacillia</taxon>
        <taxon>Acidithiobacillales</taxon>
        <taxon>Acidithiobacillaceae</taxon>
        <taxon>Igneacidithiobacillus</taxon>
    </lineage>
</organism>
<keyword evidence="5" id="KW-1005">Bacterial flagellum biogenesis</keyword>
<name>A0AAE3CJ51_9PROT</name>
<dbReference type="GO" id="GO:0006109">
    <property type="term" value="P:regulation of carbohydrate metabolic process"/>
    <property type="evidence" value="ECO:0007669"/>
    <property type="project" value="InterPro"/>
</dbReference>
<dbReference type="Proteomes" id="UP001197378">
    <property type="component" value="Unassembled WGS sequence"/>
</dbReference>
<evidence type="ECO:0000256" key="6">
    <source>
        <dbReference type="SAM" id="MobiDB-lite"/>
    </source>
</evidence>
<dbReference type="GO" id="GO:0048027">
    <property type="term" value="F:mRNA 5'-UTR binding"/>
    <property type="evidence" value="ECO:0007669"/>
    <property type="project" value="UniProtKB-UniRule"/>
</dbReference>
<comment type="function">
    <text evidence="5">A translational regulator that binds mRNA to regulate translation initiation and/or mRNA stability. Usually binds in the 5'-UTR at or near the Shine-Dalgarno sequence preventing ribosome-binding, thus repressing translation. Its main target seems to be the major flagellin gene, while its function is anatagonized by FliW.</text>
</comment>
<dbReference type="InterPro" id="IPR036107">
    <property type="entry name" value="CsrA_sf"/>
</dbReference>
<comment type="similarity">
    <text evidence="5">Belongs to the CsrA/RsmA family.</text>
</comment>
<dbReference type="PANTHER" id="PTHR34984">
    <property type="entry name" value="CARBON STORAGE REGULATOR"/>
    <property type="match status" value="1"/>
</dbReference>
<dbReference type="EMBL" id="JAAXYO010000039">
    <property type="protein sequence ID" value="MBU2787417.1"/>
    <property type="molecule type" value="Genomic_DNA"/>
</dbReference>
<comment type="subcellular location">
    <subcellularLocation>
        <location evidence="5">Cytoplasm</location>
    </subcellularLocation>
</comment>
<keyword evidence="3 5" id="KW-0810">Translation regulation</keyword>
<keyword evidence="4 5" id="KW-0694">RNA-binding</keyword>
<keyword evidence="1 5" id="KW-0963">Cytoplasm</keyword>
<evidence type="ECO:0000313" key="7">
    <source>
        <dbReference type="EMBL" id="MBU2787417.1"/>
    </source>
</evidence>
<gene>
    <name evidence="5" type="primary">csrA</name>
    <name evidence="7" type="ORF">HFQ13_04185</name>
</gene>
<dbReference type="Pfam" id="PF02599">
    <property type="entry name" value="CsrA"/>
    <property type="match status" value="1"/>
</dbReference>
<feature type="region of interest" description="Disordered" evidence="6">
    <location>
        <begin position="54"/>
        <end position="82"/>
    </location>
</feature>
<dbReference type="GO" id="GO:0006402">
    <property type="term" value="P:mRNA catabolic process"/>
    <property type="evidence" value="ECO:0007669"/>
    <property type="project" value="InterPro"/>
</dbReference>
<dbReference type="InterPro" id="IPR003751">
    <property type="entry name" value="CsrA"/>
</dbReference>
<dbReference type="GO" id="GO:1902208">
    <property type="term" value="P:regulation of bacterial-type flagellum assembly"/>
    <property type="evidence" value="ECO:0007669"/>
    <property type="project" value="UniProtKB-UniRule"/>
</dbReference>
<dbReference type="Gene3D" id="2.60.40.4380">
    <property type="entry name" value="Translational regulator CsrA"/>
    <property type="match status" value="1"/>
</dbReference>
<evidence type="ECO:0000256" key="2">
    <source>
        <dbReference type="ARBA" id="ARBA00022491"/>
    </source>
</evidence>
<evidence type="ECO:0000256" key="4">
    <source>
        <dbReference type="ARBA" id="ARBA00022884"/>
    </source>
</evidence>
<dbReference type="RefSeq" id="WP_215871984.1">
    <property type="nucleotide sequence ID" value="NZ_JAAXYO010000039.1"/>
</dbReference>
<proteinExistence type="inferred from homology"/>
<dbReference type="PANTHER" id="PTHR34984:SF1">
    <property type="entry name" value="CARBON STORAGE REGULATOR"/>
    <property type="match status" value="1"/>
</dbReference>